<evidence type="ECO:0000256" key="4">
    <source>
        <dbReference type="ARBA" id="ARBA00022807"/>
    </source>
</evidence>
<dbReference type="EMBL" id="LGRX02000998">
    <property type="protein sequence ID" value="KAK3287131.1"/>
    <property type="molecule type" value="Genomic_DNA"/>
</dbReference>
<keyword evidence="2" id="KW-0645">Protease</keyword>
<feature type="region of interest" description="Disordered" evidence="7">
    <location>
        <begin position="557"/>
        <end position="589"/>
    </location>
</feature>
<evidence type="ECO:0000256" key="2">
    <source>
        <dbReference type="ARBA" id="ARBA00022670"/>
    </source>
</evidence>
<organism evidence="9 10">
    <name type="scientific">Cymbomonas tetramitiformis</name>
    <dbReference type="NCBI Taxonomy" id="36881"/>
    <lineage>
        <taxon>Eukaryota</taxon>
        <taxon>Viridiplantae</taxon>
        <taxon>Chlorophyta</taxon>
        <taxon>Pyramimonadophyceae</taxon>
        <taxon>Pyramimonadales</taxon>
        <taxon>Pyramimonadaceae</taxon>
        <taxon>Cymbomonas</taxon>
    </lineage>
</organism>
<keyword evidence="3" id="KW-0378">Hydrolase</keyword>
<evidence type="ECO:0000256" key="5">
    <source>
        <dbReference type="PIRSR" id="PIRSR622684-1"/>
    </source>
</evidence>
<dbReference type="Pfam" id="PF00648">
    <property type="entry name" value="Peptidase_C2"/>
    <property type="match status" value="1"/>
</dbReference>
<sequence>MSRGMWCSTAIVAATAVAFAIYYTRKTTPPVVVEESVAPPEKTEKKKKKKNKDAEKRAKKNFSPSSASPSVAQSSQQTPSARLREAIQHQSEPYGFSSITAEAEKCRRSDKMWVDPDFPHTMASLVVDPGQPGAEWCEELEIHSVVEWKSPLQYCVGKKPAGRTAKGDLTWLHTDKLNVNDPTGLDSAEDKRVLKLTTGSADDCYLLSVLAMVAQHPSLVDQDASRESFSAAFCRNFIDDTYEDCGIYGVALCVKGRWQMVWVDSHLPCFVKGAVCRPIFAQPFEGDAIWPAIMEKAFAKVHGSYQGVRMGIASRALQLLSAGSAKSLPLSGLRESLGNLGGALWKMLKEAHQQRHTMVIATSRRKNEGQAGIEHAPAITMQGLMRGRAYKVLCVEGPIAGVRLVQLHNPLGDHLGAGWTGDWSKNSDLWTTDVGRAFINAQSNRVRVRWQRTPEDAFWMRYEDFVQYFDTTDFCKVLVEEVEESVVLEEAAAATEALREVIGGAAKGEGQGATKRGKNATGTRNSPSITAGQNSRQHAAAALEAERMAMELIREEEKEVQARKAKVAKEAAASKNKAKKGVKRNKSTA</sequence>
<name>A0AAE0LIZ4_9CHLO</name>
<dbReference type="PANTHER" id="PTHR10183">
    <property type="entry name" value="CALPAIN"/>
    <property type="match status" value="1"/>
</dbReference>
<feature type="region of interest" description="Disordered" evidence="7">
    <location>
        <begin position="34"/>
        <end position="83"/>
    </location>
</feature>
<dbReference type="GO" id="GO:0006508">
    <property type="term" value="P:proteolysis"/>
    <property type="evidence" value="ECO:0007669"/>
    <property type="project" value="UniProtKB-KW"/>
</dbReference>
<dbReference type="AlphaFoldDB" id="A0AAE0LIZ4"/>
<gene>
    <name evidence="9" type="ORF">CYMTET_5360</name>
</gene>
<keyword evidence="10" id="KW-1185">Reference proteome</keyword>
<dbReference type="Gene3D" id="3.90.70.10">
    <property type="entry name" value="Cysteine proteinases"/>
    <property type="match status" value="1"/>
</dbReference>
<evidence type="ECO:0000256" key="3">
    <source>
        <dbReference type="ARBA" id="ARBA00022801"/>
    </source>
</evidence>
<dbReference type="InterPro" id="IPR001300">
    <property type="entry name" value="Peptidase_C2_calpain_cat"/>
</dbReference>
<evidence type="ECO:0000256" key="7">
    <source>
        <dbReference type="SAM" id="MobiDB-lite"/>
    </source>
</evidence>
<feature type="active site" evidence="5">
    <location>
        <position position="204"/>
    </location>
</feature>
<accession>A0AAE0LIZ4</accession>
<evidence type="ECO:0000259" key="8">
    <source>
        <dbReference type="PROSITE" id="PS50203"/>
    </source>
</evidence>
<feature type="active site" evidence="5">
    <location>
        <position position="409"/>
    </location>
</feature>
<evidence type="ECO:0000256" key="6">
    <source>
        <dbReference type="PROSITE-ProRule" id="PRU00239"/>
    </source>
</evidence>
<dbReference type="InterPro" id="IPR022684">
    <property type="entry name" value="Calpain_cysteine_protease"/>
</dbReference>
<dbReference type="GO" id="GO:0004198">
    <property type="term" value="F:calcium-dependent cysteine-type endopeptidase activity"/>
    <property type="evidence" value="ECO:0007669"/>
    <property type="project" value="InterPro"/>
</dbReference>
<feature type="compositionally biased region" description="Basic residues" evidence="7">
    <location>
        <begin position="576"/>
        <end position="589"/>
    </location>
</feature>
<comment type="similarity">
    <text evidence="1">Belongs to the peptidase C2 family.</text>
</comment>
<protein>
    <recommendedName>
        <fullName evidence="8">Calpain catalytic domain-containing protein</fullName>
    </recommendedName>
</protein>
<evidence type="ECO:0000313" key="9">
    <source>
        <dbReference type="EMBL" id="KAK3287131.1"/>
    </source>
</evidence>
<dbReference type="Proteomes" id="UP001190700">
    <property type="component" value="Unassembled WGS sequence"/>
</dbReference>
<comment type="caution">
    <text evidence="9">The sequence shown here is derived from an EMBL/GenBank/DDBJ whole genome shotgun (WGS) entry which is preliminary data.</text>
</comment>
<dbReference type="InterPro" id="IPR038765">
    <property type="entry name" value="Papain-like_cys_pep_sf"/>
</dbReference>
<evidence type="ECO:0000256" key="1">
    <source>
        <dbReference type="ARBA" id="ARBA00007623"/>
    </source>
</evidence>
<feature type="domain" description="Calpain catalytic" evidence="8">
    <location>
        <begin position="112"/>
        <end position="478"/>
    </location>
</feature>
<reference evidence="9 10" key="1">
    <citation type="journal article" date="2015" name="Genome Biol. Evol.">
        <title>Comparative Genomics of a Bacterivorous Green Alga Reveals Evolutionary Causalities and Consequences of Phago-Mixotrophic Mode of Nutrition.</title>
        <authorList>
            <person name="Burns J.A."/>
            <person name="Paasch A."/>
            <person name="Narechania A."/>
            <person name="Kim E."/>
        </authorList>
    </citation>
    <scope>NUCLEOTIDE SEQUENCE [LARGE SCALE GENOMIC DNA]</scope>
    <source>
        <strain evidence="9 10">PLY_AMNH</strain>
    </source>
</reference>
<keyword evidence="4" id="KW-0788">Thiol protease</keyword>
<feature type="compositionally biased region" description="Polar residues" evidence="7">
    <location>
        <begin position="520"/>
        <end position="537"/>
    </location>
</feature>
<dbReference type="PROSITE" id="PS50203">
    <property type="entry name" value="CALPAIN_CAT"/>
    <property type="match status" value="1"/>
</dbReference>
<comment type="caution">
    <text evidence="6">Lacks conserved residue(s) required for the propagation of feature annotation.</text>
</comment>
<dbReference type="PANTHER" id="PTHR10183:SF379">
    <property type="entry name" value="CALPAIN-5"/>
    <property type="match status" value="1"/>
</dbReference>
<proteinExistence type="inferred from homology"/>
<feature type="compositionally biased region" description="Low complexity" evidence="7">
    <location>
        <begin position="63"/>
        <end position="81"/>
    </location>
</feature>
<feature type="region of interest" description="Disordered" evidence="7">
    <location>
        <begin position="508"/>
        <end position="543"/>
    </location>
</feature>
<dbReference type="SUPFAM" id="SSF54001">
    <property type="entry name" value="Cysteine proteinases"/>
    <property type="match status" value="1"/>
</dbReference>
<dbReference type="SMART" id="SM00230">
    <property type="entry name" value="CysPc"/>
    <property type="match status" value="1"/>
</dbReference>
<evidence type="ECO:0000313" key="10">
    <source>
        <dbReference type="Proteomes" id="UP001190700"/>
    </source>
</evidence>